<evidence type="ECO:0000256" key="7">
    <source>
        <dbReference type="ARBA" id="ARBA00022741"/>
    </source>
</evidence>
<evidence type="ECO:0000256" key="8">
    <source>
        <dbReference type="ARBA" id="ARBA00022801"/>
    </source>
</evidence>
<dbReference type="CDD" id="cd00641">
    <property type="entry name" value="GTP_cyclohydro2"/>
    <property type="match status" value="1"/>
</dbReference>
<dbReference type="PIRSF" id="PIRSF001259">
    <property type="entry name" value="RibA"/>
    <property type="match status" value="1"/>
</dbReference>
<dbReference type="UniPathway" id="UPA00275">
    <property type="reaction ID" value="UER00400"/>
</dbReference>
<protein>
    <recommendedName>
        <fullName evidence="4">GTP cyclohydrolase II</fullName>
        <ecNumber evidence="4">3.5.4.25</ecNumber>
    </recommendedName>
</protein>
<dbReference type="Pfam" id="PF00926">
    <property type="entry name" value="DHBP_synthase"/>
    <property type="match status" value="1"/>
</dbReference>
<dbReference type="GO" id="GO:0046872">
    <property type="term" value="F:metal ion binding"/>
    <property type="evidence" value="ECO:0007669"/>
    <property type="project" value="UniProtKB-KW"/>
</dbReference>
<dbReference type="InterPro" id="IPR000422">
    <property type="entry name" value="DHBP_synthase_RibB"/>
</dbReference>
<dbReference type="Gene3D" id="3.90.870.10">
    <property type="entry name" value="DHBP synthase"/>
    <property type="match status" value="1"/>
</dbReference>
<evidence type="ECO:0000256" key="5">
    <source>
        <dbReference type="ARBA" id="ARBA00022619"/>
    </source>
</evidence>
<dbReference type="NCBIfam" id="NF001591">
    <property type="entry name" value="PRK00393.1"/>
    <property type="match status" value="1"/>
</dbReference>
<dbReference type="Pfam" id="PF00925">
    <property type="entry name" value="GTP_cyclohydro2"/>
    <property type="match status" value="1"/>
</dbReference>
<proteinExistence type="inferred from homology"/>
<keyword evidence="10" id="KW-0342">GTP-binding</keyword>
<dbReference type="PANTHER" id="PTHR21327:SF18">
    <property type="entry name" value="3,4-DIHYDROXY-2-BUTANONE 4-PHOSPHATE SYNTHASE"/>
    <property type="match status" value="1"/>
</dbReference>
<organism evidence="13">
    <name type="scientific">freshwater metagenome</name>
    <dbReference type="NCBI Taxonomy" id="449393"/>
    <lineage>
        <taxon>unclassified sequences</taxon>
        <taxon>metagenomes</taxon>
        <taxon>ecological metagenomes</taxon>
    </lineage>
</organism>
<evidence type="ECO:0000256" key="9">
    <source>
        <dbReference type="ARBA" id="ARBA00022833"/>
    </source>
</evidence>
<keyword evidence="6" id="KW-0479">Metal-binding</keyword>
<keyword evidence="7" id="KW-0547">Nucleotide-binding</keyword>
<evidence type="ECO:0000256" key="6">
    <source>
        <dbReference type="ARBA" id="ARBA00022723"/>
    </source>
</evidence>
<accession>A0A6J6BWX0</accession>
<dbReference type="GO" id="GO:0005525">
    <property type="term" value="F:GTP binding"/>
    <property type="evidence" value="ECO:0007669"/>
    <property type="project" value="UniProtKB-KW"/>
</dbReference>
<dbReference type="NCBIfam" id="TIGR00506">
    <property type="entry name" value="ribB"/>
    <property type="match status" value="1"/>
</dbReference>
<keyword evidence="9" id="KW-0862">Zinc</keyword>
<evidence type="ECO:0000313" key="13">
    <source>
        <dbReference type="EMBL" id="CAB4542743.1"/>
    </source>
</evidence>
<dbReference type="InterPro" id="IPR032677">
    <property type="entry name" value="GTP_cyclohydro_II"/>
</dbReference>
<reference evidence="13" key="1">
    <citation type="submission" date="2020-05" db="EMBL/GenBank/DDBJ databases">
        <authorList>
            <person name="Chiriac C."/>
            <person name="Salcher M."/>
            <person name="Ghai R."/>
            <person name="Kavagutti S V."/>
        </authorList>
    </citation>
    <scope>NUCLEOTIDE SEQUENCE</scope>
</reference>
<dbReference type="GO" id="GO:0009231">
    <property type="term" value="P:riboflavin biosynthetic process"/>
    <property type="evidence" value="ECO:0007669"/>
    <property type="project" value="UniProtKB-UniPathway"/>
</dbReference>
<dbReference type="EC" id="3.5.4.25" evidence="4"/>
<comment type="similarity">
    <text evidence="3">In the N-terminal section; belongs to the DHBP synthase family.</text>
</comment>
<dbReference type="GO" id="GO:0003935">
    <property type="term" value="F:GTP cyclohydrolase II activity"/>
    <property type="evidence" value="ECO:0007669"/>
    <property type="project" value="UniProtKB-EC"/>
</dbReference>
<evidence type="ECO:0000259" key="12">
    <source>
        <dbReference type="Pfam" id="PF00925"/>
    </source>
</evidence>
<dbReference type="GO" id="GO:0008686">
    <property type="term" value="F:3,4-dihydroxy-2-butanone-4-phosphate synthase activity"/>
    <property type="evidence" value="ECO:0007669"/>
    <property type="project" value="InterPro"/>
</dbReference>
<dbReference type="Gene3D" id="3.40.50.10990">
    <property type="entry name" value="GTP cyclohydrolase II"/>
    <property type="match status" value="1"/>
</dbReference>
<feature type="domain" description="GTP cyclohydrolase II" evidence="12">
    <location>
        <begin position="212"/>
        <end position="366"/>
    </location>
</feature>
<evidence type="ECO:0000256" key="3">
    <source>
        <dbReference type="ARBA" id="ARBA00005520"/>
    </source>
</evidence>
<evidence type="ECO:0000256" key="1">
    <source>
        <dbReference type="ARBA" id="ARBA00001947"/>
    </source>
</evidence>
<name>A0A6J6BWX0_9ZZZZ</name>
<dbReference type="InterPro" id="IPR017945">
    <property type="entry name" value="DHBP_synth_RibB-like_a/b_dom"/>
</dbReference>
<keyword evidence="8" id="KW-0378">Hydrolase</keyword>
<comment type="catalytic activity">
    <reaction evidence="11">
        <text>GTP + 4 H2O = 2,5-diamino-6-hydroxy-4-(5-phosphoribosylamino)-pyrimidine + formate + 2 phosphate + 3 H(+)</text>
        <dbReference type="Rhea" id="RHEA:23704"/>
        <dbReference type="ChEBI" id="CHEBI:15377"/>
        <dbReference type="ChEBI" id="CHEBI:15378"/>
        <dbReference type="ChEBI" id="CHEBI:15740"/>
        <dbReference type="ChEBI" id="CHEBI:37565"/>
        <dbReference type="ChEBI" id="CHEBI:43474"/>
        <dbReference type="ChEBI" id="CHEBI:58614"/>
        <dbReference type="EC" id="3.5.4.25"/>
    </reaction>
</comment>
<dbReference type="EMBL" id="CAEZSJ010000106">
    <property type="protein sequence ID" value="CAB4542743.1"/>
    <property type="molecule type" value="Genomic_DNA"/>
</dbReference>
<dbReference type="PANTHER" id="PTHR21327">
    <property type="entry name" value="GTP CYCLOHYDROLASE II-RELATED"/>
    <property type="match status" value="1"/>
</dbReference>
<keyword evidence="5" id="KW-0686">Riboflavin biosynthesis</keyword>
<dbReference type="InterPro" id="IPR000926">
    <property type="entry name" value="RibA"/>
</dbReference>
<dbReference type="SUPFAM" id="SSF55821">
    <property type="entry name" value="YrdC/RibB"/>
    <property type="match status" value="1"/>
</dbReference>
<evidence type="ECO:0000256" key="4">
    <source>
        <dbReference type="ARBA" id="ARBA00012762"/>
    </source>
</evidence>
<gene>
    <name evidence="13" type="ORF">UFOPK1425_00645</name>
</gene>
<sequence length="397" mass="43384">MSDFKAALEDFKAGKFLIVTDDSNRENEGDLILLAEKATTERIGFMVRHTSGVICGVVTDATARRLKLPMMVARNEDSHETAFTVSVDLIEGRTTGISAEERANTLRAIANPRAKASEFLRPGHIFPLVAVDGGVHERAGHTEAGIALCELTDSYPVAVISELVNDDGSMMRGAALEAFAAEHAIKKITIEEIKTNIGKKVSQRRVDFQWAKLPIGEREWQISTFISRNGAEHAILALGDLTEVDLLTRIHSECLTGDAFGSLRCDCGPQLMQAISEIEERGSGLIIYLRDHEGRGIGLSEKIRAYALQDLGQNTLEANISLGHGVDERSYGDAIEIIKALGISQIELLTNNPEKLAAFESSGISYKGRTLQVPANEFNRGYLRSKRDLLSHSLGEI</sequence>
<comment type="cofactor">
    <cofactor evidence="1">
        <name>Zn(2+)</name>
        <dbReference type="ChEBI" id="CHEBI:29105"/>
    </cofactor>
</comment>
<dbReference type="SUPFAM" id="SSF142695">
    <property type="entry name" value="RibA-like"/>
    <property type="match status" value="1"/>
</dbReference>
<evidence type="ECO:0000256" key="11">
    <source>
        <dbReference type="ARBA" id="ARBA00049295"/>
    </source>
</evidence>
<comment type="pathway">
    <text evidence="2">Cofactor biosynthesis; riboflavin biosynthesis; 5-amino-6-(D-ribitylamino)uracil from GTP: step 1/4.</text>
</comment>
<dbReference type="AlphaFoldDB" id="A0A6J6BWX0"/>
<evidence type="ECO:0000256" key="2">
    <source>
        <dbReference type="ARBA" id="ARBA00004853"/>
    </source>
</evidence>
<dbReference type="InterPro" id="IPR036144">
    <property type="entry name" value="RibA-like_sf"/>
</dbReference>
<dbReference type="GO" id="GO:0005829">
    <property type="term" value="C:cytosol"/>
    <property type="evidence" value="ECO:0007669"/>
    <property type="project" value="TreeGrafter"/>
</dbReference>
<evidence type="ECO:0000256" key="10">
    <source>
        <dbReference type="ARBA" id="ARBA00023134"/>
    </source>
</evidence>